<dbReference type="KEGG" id="egl:EGR_10653"/>
<evidence type="ECO:0000256" key="1">
    <source>
        <dbReference type="SAM" id="MobiDB-lite"/>
    </source>
</evidence>
<gene>
    <name evidence="2" type="ORF">EGR_10653</name>
</gene>
<name>W6U073_ECHGR</name>
<dbReference type="RefSeq" id="XP_024345681.1">
    <property type="nucleotide sequence ID" value="XM_024499902.1"/>
</dbReference>
<comment type="caution">
    <text evidence="2">The sequence shown here is derived from an EMBL/GenBank/DDBJ whole genome shotgun (WGS) entry which is preliminary data.</text>
</comment>
<dbReference type="GeneID" id="36346368"/>
<dbReference type="CTD" id="36346368"/>
<feature type="region of interest" description="Disordered" evidence="1">
    <location>
        <begin position="1"/>
        <end position="22"/>
    </location>
</feature>
<evidence type="ECO:0000313" key="2">
    <source>
        <dbReference type="EMBL" id="EUB54485.1"/>
    </source>
</evidence>
<reference evidence="2 3" key="1">
    <citation type="journal article" date="2013" name="Nat. Genet.">
        <title>The genome of the hydatid tapeworm Echinococcus granulosus.</title>
        <authorList>
            <person name="Zheng H."/>
            <person name="Zhang W."/>
            <person name="Zhang L."/>
            <person name="Zhang Z."/>
            <person name="Li J."/>
            <person name="Lu G."/>
            <person name="Zhu Y."/>
            <person name="Wang Y."/>
            <person name="Huang Y."/>
            <person name="Liu J."/>
            <person name="Kang H."/>
            <person name="Chen J."/>
            <person name="Wang L."/>
            <person name="Chen A."/>
            <person name="Yu S."/>
            <person name="Gao Z."/>
            <person name="Jin L."/>
            <person name="Gu W."/>
            <person name="Wang Z."/>
            <person name="Zhao L."/>
            <person name="Shi B."/>
            <person name="Wen H."/>
            <person name="Lin R."/>
            <person name="Jones M.K."/>
            <person name="Brejova B."/>
            <person name="Vinar T."/>
            <person name="Zhao G."/>
            <person name="McManus D.P."/>
            <person name="Chen Z."/>
            <person name="Zhou Y."/>
            <person name="Wang S."/>
        </authorList>
    </citation>
    <scope>NUCLEOTIDE SEQUENCE [LARGE SCALE GENOMIC DNA]</scope>
</reference>
<accession>W6U073</accession>
<keyword evidence="3" id="KW-1185">Reference proteome</keyword>
<dbReference type="Proteomes" id="UP000019149">
    <property type="component" value="Unassembled WGS sequence"/>
</dbReference>
<protein>
    <submittedName>
        <fullName evidence="2">Uncharacterized protein</fullName>
    </submittedName>
</protein>
<sequence length="51" mass="5700">MRTVLPRRRKCSGGDGPTGVSKIRDLQSSRVNAVILLRMHTSITNHEPFLP</sequence>
<proteinExistence type="predicted"/>
<dbReference type="EMBL" id="APAU02000247">
    <property type="protein sequence ID" value="EUB54485.1"/>
    <property type="molecule type" value="Genomic_DNA"/>
</dbReference>
<dbReference type="AlphaFoldDB" id="W6U073"/>
<evidence type="ECO:0000313" key="3">
    <source>
        <dbReference type="Proteomes" id="UP000019149"/>
    </source>
</evidence>
<organism evidence="2 3">
    <name type="scientific">Echinococcus granulosus</name>
    <name type="common">Hydatid tapeworm</name>
    <dbReference type="NCBI Taxonomy" id="6210"/>
    <lineage>
        <taxon>Eukaryota</taxon>
        <taxon>Metazoa</taxon>
        <taxon>Spiralia</taxon>
        <taxon>Lophotrochozoa</taxon>
        <taxon>Platyhelminthes</taxon>
        <taxon>Cestoda</taxon>
        <taxon>Eucestoda</taxon>
        <taxon>Cyclophyllidea</taxon>
        <taxon>Taeniidae</taxon>
        <taxon>Echinococcus</taxon>
        <taxon>Echinococcus granulosus group</taxon>
    </lineage>
</organism>
<feature type="compositionally biased region" description="Basic residues" evidence="1">
    <location>
        <begin position="1"/>
        <end position="11"/>
    </location>
</feature>